<proteinExistence type="predicted"/>
<protein>
    <submittedName>
        <fullName evidence="1">MODIFICATION METHYLASE HAEIII</fullName>
    </submittedName>
</protein>
<accession>A0A8S5U5A3</accession>
<dbReference type="GO" id="GO:0008168">
    <property type="term" value="F:methyltransferase activity"/>
    <property type="evidence" value="ECO:0007669"/>
    <property type="project" value="UniProtKB-KW"/>
</dbReference>
<keyword evidence="1" id="KW-0808">Transferase</keyword>
<organism evidence="1">
    <name type="scientific">Siphoviridae sp. ctZD11</name>
    <dbReference type="NCBI Taxonomy" id="2825556"/>
    <lineage>
        <taxon>Viruses</taxon>
        <taxon>Duplodnaviria</taxon>
        <taxon>Heunggongvirae</taxon>
        <taxon>Uroviricota</taxon>
        <taxon>Caudoviricetes</taxon>
    </lineage>
</organism>
<evidence type="ECO:0000313" key="1">
    <source>
        <dbReference type="EMBL" id="DAF89639.1"/>
    </source>
</evidence>
<name>A0A8S5U5A3_9CAUD</name>
<sequence length="142" mass="16230">MRVLVACEESQTVANTFREAGHEAYSCDLVECSGGHPEYHLRADALEILKIKWDMIIAHPPCTYMSKAGARWMYPKAGELSQERFDLAMKAKEFFMRFLMVDCPRICVENPRPLKVVGLPPLHRSFNPTNMVIHTAKQRSYG</sequence>
<keyword evidence="1" id="KW-0489">Methyltransferase</keyword>
<dbReference type="GO" id="GO:0032259">
    <property type="term" value="P:methylation"/>
    <property type="evidence" value="ECO:0007669"/>
    <property type="project" value="UniProtKB-KW"/>
</dbReference>
<dbReference type="EMBL" id="BK016014">
    <property type="protein sequence ID" value="DAF89639.1"/>
    <property type="molecule type" value="Genomic_DNA"/>
</dbReference>
<reference evidence="1" key="1">
    <citation type="journal article" date="2021" name="Proc. Natl. Acad. Sci. U.S.A.">
        <title>A Catalog of Tens of Thousands of Viruses from Human Metagenomes Reveals Hidden Associations with Chronic Diseases.</title>
        <authorList>
            <person name="Tisza M.J."/>
            <person name="Buck C.B."/>
        </authorList>
    </citation>
    <scope>NUCLEOTIDE SEQUENCE</scope>
    <source>
        <strain evidence="1">CtZD11</strain>
    </source>
</reference>